<dbReference type="OrthoDB" id="9768323at2"/>
<evidence type="ECO:0008006" key="3">
    <source>
        <dbReference type="Google" id="ProtNLM"/>
    </source>
</evidence>
<dbReference type="Proteomes" id="UP000321816">
    <property type="component" value="Chromosome"/>
</dbReference>
<dbReference type="AlphaFoldDB" id="A0A5C7FIT4"/>
<gene>
    <name evidence="1" type="ORF">FTX54_004045</name>
</gene>
<organism evidence="1 2">
    <name type="scientific">Alkalicoccus halolimnae</name>
    <dbReference type="NCBI Taxonomy" id="1667239"/>
    <lineage>
        <taxon>Bacteria</taxon>
        <taxon>Bacillati</taxon>
        <taxon>Bacillota</taxon>
        <taxon>Bacilli</taxon>
        <taxon>Bacillales</taxon>
        <taxon>Bacillaceae</taxon>
        <taxon>Alkalicoccus</taxon>
    </lineage>
</organism>
<evidence type="ECO:0000313" key="1">
    <source>
        <dbReference type="EMBL" id="WWD80738.1"/>
    </source>
</evidence>
<accession>A0A5C7FIT4</accession>
<evidence type="ECO:0000313" key="2">
    <source>
        <dbReference type="Proteomes" id="UP000321816"/>
    </source>
</evidence>
<name>A0A5C7FIT4_9BACI</name>
<sequence>MWGKLDSNMNYLTTVEEVQVKILYKSLSKLLEEQREVLERKYRVFLKRQGKPNCYTDAELHKKYGISLLEYQEYRRRIETVFKAYLLPIAEEYQEELSRAIDLVHRK</sequence>
<reference evidence="1 2" key="1">
    <citation type="submission" date="2024-01" db="EMBL/GenBank/DDBJ databases">
        <title>Complete Genome Sequence of Alkalicoccus halolimnae BZ-SZ-XJ29T, a Moderately Halophilic Bacterium Isolated from a Salt Lake.</title>
        <authorList>
            <person name="Zhao B."/>
        </authorList>
    </citation>
    <scope>NUCLEOTIDE SEQUENCE [LARGE SCALE GENOMIC DNA]</scope>
    <source>
        <strain evidence="1 2">BZ-SZ-XJ29</strain>
    </source>
</reference>
<proteinExistence type="predicted"/>
<keyword evidence="2" id="KW-1185">Reference proteome</keyword>
<protein>
    <recommendedName>
        <fullName evidence="3">ArpU family transcriptional regulator</fullName>
    </recommendedName>
</protein>
<dbReference type="EMBL" id="CP144914">
    <property type="protein sequence ID" value="WWD80738.1"/>
    <property type="molecule type" value="Genomic_DNA"/>
</dbReference>
<dbReference type="KEGG" id="ahal:FTX54_004045"/>
<dbReference type="RefSeq" id="WP_147803339.1">
    <property type="nucleotide sequence ID" value="NZ_CP144914.1"/>
</dbReference>